<protein>
    <recommendedName>
        <fullName evidence="9">Major facilitator superfamily (MFS) profile domain-containing protein</fullName>
    </recommendedName>
</protein>
<evidence type="ECO:0000256" key="2">
    <source>
        <dbReference type="ARBA" id="ARBA00022692"/>
    </source>
</evidence>
<dbReference type="VEuPathDB" id="FungiDB:FOC4_g10002585"/>
<gene>
    <name evidence="7" type="ORF">FRV6_15458</name>
</gene>
<sequence length="464" mass="49565">MKPQDIKVLDGGALGLVDTSASVCEGIVEQQSMRPKVYKRRFLGMIALFSLNICCSVAWIDMASVVDFAALHFDTSASTINWFSTSFLFVALATNWPASVAVRKSIKLAMMISSGLMVIGTWVMYSGTRIHNFGLALFGHCIIAASQGFIIILPAPYSETWFESGSRATATGVSSLANLLGGTVGQFIMTAWIKSDKEVSRGILYQSILISIVGAFVLFVPAKPPTPPGVASSHDRTLSYRQELGILITRVELYLVGIPFAILSGLFNAFSFLIFQMCMPYGFTVDQCAIAACLVILPGLAISLVGSRLADMYLCHLWVIKVLAVLSAAGFLTFTWVPPTGSVGFLYGVCVIMGIGVVGSAPVTVEFVAEIFYPLGPEFPIAMMWGAGQLLGGVLTIGEGYMTDRNGGLQPGVYLQTALALSCPPLTLSLGLWGRKHHVKLARTLAEAVDSRTSPGVVGEGMIA</sequence>
<dbReference type="AlphaFoldDB" id="A0A2H3U2X1"/>
<dbReference type="VEuPathDB" id="FungiDB:FOIG_14745"/>
<dbReference type="VEuPathDB" id="FungiDB:FOZG_16676"/>
<dbReference type="InterPro" id="IPR036259">
    <property type="entry name" value="MFS_trans_sf"/>
</dbReference>
<evidence type="ECO:0008006" key="9">
    <source>
        <dbReference type="Google" id="ProtNLM"/>
    </source>
</evidence>
<reference evidence="8" key="1">
    <citation type="submission" date="2016-09" db="EMBL/GenBank/DDBJ databases">
        <authorList>
            <person name="Guldener U."/>
        </authorList>
    </citation>
    <scope>NUCLEOTIDE SEQUENCE [LARGE SCALE GENOMIC DNA]</scope>
    <source>
        <strain evidence="8">V64-1</strain>
    </source>
</reference>
<dbReference type="SUPFAM" id="SSF103473">
    <property type="entry name" value="MFS general substrate transporter"/>
    <property type="match status" value="1"/>
</dbReference>
<evidence type="ECO:0000256" key="6">
    <source>
        <dbReference type="SAM" id="Phobius"/>
    </source>
</evidence>
<keyword evidence="4 6" id="KW-0472">Membrane</keyword>
<dbReference type="InterPro" id="IPR049680">
    <property type="entry name" value="FLVCR1-2_SLC49-like"/>
</dbReference>
<dbReference type="VEuPathDB" id="FungiDB:HZS61_005568"/>
<evidence type="ECO:0000313" key="8">
    <source>
        <dbReference type="Proteomes" id="UP000219369"/>
    </source>
</evidence>
<dbReference type="GO" id="GO:0022857">
    <property type="term" value="F:transmembrane transporter activity"/>
    <property type="evidence" value="ECO:0007669"/>
    <property type="project" value="InterPro"/>
</dbReference>
<feature type="transmembrane region" description="Helical" evidence="6">
    <location>
        <begin position="281"/>
        <end position="305"/>
    </location>
</feature>
<evidence type="ECO:0000313" key="7">
    <source>
        <dbReference type="EMBL" id="SCO91330.1"/>
    </source>
</evidence>
<dbReference type="Gene3D" id="1.20.1250.20">
    <property type="entry name" value="MFS general substrate transporter like domains"/>
    <property type="match status" value="1"/>
</dbReference>
<dbReference type="VEuPathDB" id="FungiDB:FOXG_06185"/>
<accession>A0A2H3U2X1</accession>
<evidence type="ECO:0000256" key="3">
    <source>
        <dbReference type="ARBA" id="ARBA00022989"/>
    </source>
</evidence>
<evidence type="ECO:0000256" key="5">
    <source>
        <dbReference type="ARBA" id="ARBA00023180"/>
    </source>
</evidence>
<organism evidence="7 8">
    <name type="scientific">Fusarium oxysporum</name>
    <name type="common">Fusarium vascular wilt</name>
    <dbReference type="NCBI Taxonomy" id="5507"/>
    <lineage>
        <taxon>Eukaryota</taxon>
        <taxon>Fungi</taxon>
        <taxon>Dikarya</taxon>
        <taxon>Ascomycota</taxon>
        <taxon>Pezizomycotina</taxon>
        <taxon>Sordariomycetes</taxon>
        <taxon>Hypocreomycetidae</taxon>
        <taxon>Hypocreales</taxon>
        <taxon>Nectriaceae</taxon>
        <taxon>Fusarium</taxon>
        <taxon>Fusarium oxysporum species complex</taxon>
    </lineage>
</organism>
<proteinExistence type="predicted"/>
<evidence type="ECO:0000256" key="4">
    <source>
        <dbReference type="ARBA" id="ARBA00023136"/>
    </source>
</evidence>
<dbReference type="EMBL" id="FMJY01000010">
    <property type="protein sequence ID" value="SCO91330.1"/>
    <property type="molecule type" value="Genomic_DNA"/>
</dbReference>
<keyword evidence="5" id="KW-0325">Glycoprotein</keyword>
<name>A0A2H3U2X1_FUSOX</name>
<feature type="transmembrane region" description="Helical" evidence="6">
    <location>
        <begin position="80"/>
        <end position="96"/>
    </location>
</feature>
<keyword evidence="3 6" id="KW-1133">Transmembrane helix</keyword>
<feature type="transmembrane region" description="Helical" evidence="6">
    <location>
        <begin position="413"/>
        <end position="433"/>
    </location>
</feature>
<feature type="transmembrane region" description="Helical" evidence="6">
    <location>
        <begin position="203"/>
        <end position="222"/>
    </location>
</feature>
<dbReference type="GO" id="GO:0016020">
    <property type="term" value="C:membrane"/>
    <property type="evidence" value="ECO:0007669"/>
    <property type="project" value="UniProtKB-SubCell"/>
</dbReference>
<evidence type="ECO:0000256" key="1">
    <source>
        <dbReference type="ARBA" id="ARBA00004141"/>
    </source>
</evidence>
<dbReference type="OrthoDB" id="422206at2759"/>
<dbReference type="VEuPathDB" id="FungiDB:FOC1_g10008923"/>
<feature type="transmembrane region" description="Helical" evidence="6">
    <location>
        <begin position="169"/>
        <end position="191"/>
    </location>
</feature>
<dbReference type="PANTHER" id="PTHR10924">
    <property type="entry name" value="MAJOR FACILITATOR SUPERFAMILY PROTEIN-RELATED"/>
    <property type="match status" value="1"/>
</dbReference>
<dbReference type="InterPro" id="IPR011701">
    <property type="entry name" value="MFS"/>
</dbReference>
<comment type="subcellular location">
    <subcellularLocation>
        <location evidence="1">Membrane</location>
        <topology evidence="1">Multi-pass membrane protein</topology>
    </subcellularLocation>
</comment>
<feature type="transmembrane region" description="Helical" evidence="6">
    <location>
        <begin position="42"/>
        <end position="60"/>
    </location>
</feature>
<feature type="transmembrane region" description="Helical" evidence="6">
    <location>
        <begin position="253"/>
        <end position="275"/>
    </location>
</feature>
<dbReference type="Proteomes" id="UP000219369">
    <property type="component" value="Unassembled WGS sequence"/>
</dbReference>
<keyword evidence="2 6" id="KW-0812">Transmembrane</keyword>
<feature type="transmembrane region" description="Helical" evidence="6">
    <location>
        <begin position="344"/>
        <end position="369"/>
    </location>
</feature>
<feature type="transmembrane region" description="Helical" evidence="6">
    <location>
        <begin position="317"/>
        <end position="338"/>
    </location>
</feature>
<dbReference type="PANTHER" id="PTHR10924:SF6">
    <property type="entry name" value="SOLUTE CARRIER FAMILY 49 MEMBER A3"/>
    <property type="match status" value="1"/>
</dbReference>
<dbReference type="VEuPathDB" id="FungiDB:FOMG_13275"/>
<dbReference type="Pfam" id="PF07690">
    <property type="entry name" value="MFS_1"/>
    <property type="match status" value="1"/>
</dbReference>
<feature type="transmembrane region" description="Helical" evidence="6">
    <location>
        <begin position="137"/>
        <end position="157"/>
    </location>
</feature>